<keyword evidence="2" id="KW-1185">Reference proteome</keyword>
<evidence type="ECO:0000313" key="1">
    <source>
        <dbReference type="EMBL" id="TNN59139.1"/>
    </source>
</evidence>
<dbReference type="Proteomes" id="UP000314294">
    <property type="component" value="Unassembled WGS sequence"/>
</dbReference>
<organism evidence="1 2">
    <name type="scientific">Liparis tanakae</name>
    <name type="common">Tanaka's snailfish</name>
    <dbReference type="NCBI Taxonomy" id="230148"/>
    <lineage>
        <taxon>Eukaryota</taxon>
        <taxon>Metazoa</taxon>
        <taxon>Chordata</taxon>
        <taxon>Craniata</taxon>
        <taxon>Vertebrata</taxon>
        <taxon>Euteleostomi</taxon>
        <taxon>Actinopterygii</taxon>
        <taxon>Neopterygii</taxon>
        <taxon>Teleostei</taxon>
        <taxon>Neoteleostei</taxon>
        <taxon>Acanthomorphata</taxon>
        <taxon>Eupercaria</taxon>
        <taxon>Perciformes</taxon>
        <taxon>Cottioidei</taxon>
        <taxon>Cottales</taxon>
        <taxon>Liparidae</taxon>
        <taxon>Liparis</taxon>
    </lineage>
</organism>
<sequence length="76" mass="8624">MASTPSGRAISWLYSRWKRWPQYLDLCDTLSTVENAESSAKPTAHWFREPSACLEIMRTLGVKMLSRRLLLGAALP</sequence>
<evidence type="ECO:0000313" key="2">
    <source>
        <dbReference type="Proteomes" id="UP000314294"/>
    </source>
</evidence>
<protein>
    <submittedName>
        <fullName evidence="1">Uncharacterized protein</fullName>
    </submittedName>
</protein>
<reference evidence="1 2" key="1">
    <citation type="submission" date="2019-03" db="EMBL/GenBank/DDBJ databases">
        <title>First draft genome of Liparis tanakae, snailfish: a comprehensive survey of snailfish specific genes.</title>
        <authorList>
            <person name="Kim W."/>
            <person name="Song I."/>
            <person name="Jeong J.-H."/>
            <person name="Kim D."/>
            <person name="Kim S."/>
            <person name="Ryu S."/>
            <person name="Song J.Y."/>
            <person name="Lee S.K."/>
        </authorList>
    </citation>
    <scope>NUCLEOTIDE SEQUENCE [LARGE SCALE GENOMIC DNA]</scope>
    <source>
        <tissue evidence="1">Muscle</tissue>
    </source>
</reference>
<dbReference type="EMBL" id="SRLO01000363">
    <property type="protein sequence ID" value="TNN59139.1"/>
    <property type="molecule type" value="Genomic_DNA"/>
</dbReference>
<proteinExistence type="predicted"/>
<gene>
    <name evidence="1" type="ORF">EYF80_030673</name>
</gene>
<accession>A0A4Z2H056</accession>
<dbReference type="AlphaFoldDB" id="A0A4Z2H056"/>
<name>A0A4Z2H056_9TELE</name>
<comment type="caution">
    <text evidence="1">The sequence shown here is derived from an EMBL/GenBank/DDBJ whole genome shotgun (WGS) entry which is preliminary data.</text>
</comment>